<accession>A0A6J4T656</accession>
<dbReference type="Pfam" id="PF13487">
    <property type="entry name" value="HD_5"/>
    <property type="match status" value="1"/>
</dbReference>
<dbReference type="EMBL" id="CADCVS010000345">
    <property type="protein sequence ID" value="CAA9514256.1"/>
    <property type="molecule type" value="Genomic_DNA"/>
</dbReference>
<keyword evidence="1" id="KW-0732">Signal</keyword>
<gene>
    <name evidence="3" type="ORF">AVDCRST_MAG30-2668</name>
</gene>
<dbReference type="CDD" id="cd00077">
    <property type="entry name" value="HDc"/>
    <property type="match status" value="1"/>
</dbReference>
<dbReference type="InterPro" id="IPR003607">
    <property type="entry name" value="HD/PDEase_dom"/>
</dbReference>
<feature type="domain" description="HD-GYP" evidence="2">
    <location>
        <begin position="40"/>
        <end position="235"/>
    </location>
</feature>
<protein>
    <submittedName>
        <fullName evidence="3">Response regulator</fullName>
    </submittedName>
</protein>
<dbReference type="Gene3D" id="1.10.3210.10">
    <property type="entry name" value="Hypothetical protein af1432"/>
    <property type="match status" value="1"/>
</dbReference>
<sequence length="252" mass="26996">MDVTMLTIGSLAWVSLAALVCALCASASRGDRALAPAADEEVAARRAGNGLLGELARHDRFTRAHSLRVARLADAVGRRMGLEASALEALTRAAALHDVGKLRVPDAILRKPGPLDAAEWALVAQHPRWGAELLEDVLDHGHAVAAVLSHHERFDGRGYPEGLEGSHIPLMARIVGACDAYDAMTSTRSYQRARSRAEALAELSRCSGSQFDPHVVEVLEEAVRAGADLAPSPPRRTRFRSRATARAAALHF</sequence>
<dbReference type="AlphaFoldDB" id="A0A6J4T656"/>
<dbReference type="InterPro" id="IPR052020">
    <property type="entry name" value="Cyclic_di-GMP/3'3'-cGAMP_PDE"/>
</dbReference>
<feature type="chain" id="PRO_5026829177" evidence="1">
    <location>
        <begin position="28"/>
        <end position="252"/>
    </location>
</feature>
<dbReference type="InterPro" id="IPR037522">
    <property type="entry name" value="HD_GYP_dom"/>
</dbReference>
<name>A0A6J4T656_9ACTN</name>
<evidence type="ECO:0000256" key="1">
    <source>
        <dbReference type="SAM" id="SignalP"/>
    </source>
</evidence>
<dbReference type="PANTHER" id="PTHR45228">
    <property type="entry name" value="CYCLIC DI-GMP PHOSPHODIESTERASE TM_0186-RELATED"/>
    <property type="match status" value="1"/>
</dbReference>
<dbReference type="SMART" id="SM00471">
    <property type="entry name" value="HDc"/>
    <property type="match status" value="1"/>
</dbReference>
<reference evidence="3" key="1">
    <citation type="submission" date="2020-02" db="EMBL/GenBank/DDBJ databases">
        <authorList>
            <person name="Meier V. D."/>
        </authorList>
    </citation>
    <scope>NUCLEOTIDE SEQUENCE</scope>
    <source>
        <strain evidence="3">AVDCRST_MAG30</strain>
    </source>
</reference>
<dbReference type="PANTHER" id="PTHR45228:SF4">
    <property type="entry name" value="LIPOPROTEIN"/>
    <property type="match status" value="1"/>
</dbReference>
<dbReference type="SUPFAM" id="SSF109604">
    <property type="entry name" value="HD-domain/PDEase-like"/>
    <property type="match status" value="1"/>
</dbReference>
<dbReference type="PROSITE" id="PS51832">
    <property type="entry name" value="HD_GYP"/>
    <property type="match status" value="1"/>
</dbReference>
<evidence type="ECO:0000313" key="3">
    <source>
        <dbReference type="EMBL" id="CAA9514256.1"/>
    </source>
</evidence>
<organism evidence="3">
    <name type="scientific">uncultured Solirubrobacteraceae bacterium</name>
    <dbReference type="NCBI Taxonomy" id="1162706"/>
    <lineage>
        <taxon>Bacteria</taxon>
        <taxon>Bacillati</taxon>
        <taxon>Actinomycetota</taxon>
        <taxon>Thermoleophilia</taxon>
        <taxon>Solirubrobacterales</taxon>
        <taxon>Solirubrobacteraceae</taxon>
        <taxon>environmental samples</taxon>
    </lineage>
</organism>
<feature type="signal peptide" evidence="1">
    <location>
        <begin position="1"/>
        <end position="27"/>
    </location>
</feature>
<evidence type="ECO:0000259" key="2">
    <source>
        <dbReference type="PROSITE" id="PS51832"/>
    </source>
</evidence>
<proteinExistence type="predicted"/>